<organism evidence="7 8">
    <name type="scientific">Pycnococcus provasolii</name>
    <dbReference type="NCBI Taxonomy" id="41880"/>
    <lineage>
        <taxon>Eukaryota</taxon>
        <taxon>Viridiplantae</taxon>
        <taxon>Chlorophyta</taxon>
        <taxon>Pseudoscourfieldiophyceae</taxon>
        <taxon>Pseudoscourfieldiales</taxon>
        <taxon>Pycnococcaceae</taxon>
        <taxon>Pycnococcus</taxon>
    </lineage>
</organism>
<feature type="transmembrane region" description="Helical" evidence="5">
    <location>
        <begin position="95"/>
        <end position="119"/>
    </location>
</feature>
<evidence type="ECO:0000256" key="2">
    <source>
        <dbReference type="ARBA" id="ARBA00022692"/>
    </source>
</evidence>
<evidence type="ECO:0000256" key="3">
    <source>
        <dbReference type="ARBA" id="ARBA00022989"/>
    </source>
</evidence>
<evidence type="ECO:0000256" key="5">
    <source>
        <dbReference type="SAM" id="Phobius"/>
    </source>
</evidence>
<keyword evidence="4 5" id="KW-0472">Membrane</keyword>
<evidence type="ECO:0000256" key="4">
    <source>
        <dbReference type="ARBA" id="ARBA00023136"/>
    </source>
</evidence>
<feature type="transmembrane region" description="Helical" evidence="5">
    <location>
        <begin position="49"/>
        <end position="66"/>
    </location>
</feature>
<feature type="domain" description="Sugar phosphate transporter" evidence="6">
    <location>
        <begin position="21"/>
        <end position="317"/>
    </location>
</feature>
<dbReference type="Pfam" id="PF03151">
    <property type="entry name" value="TPT"/>
    <property type="match status" value="1"/>
</dbReference>
<dbReference type="PANTHER" id="PTHR11132">
    <property type="entry name" value="SOLUTE CARRIER FAMILY 35"/>
    <property type="match status" value="1"/>
</dbReference>
<dbReference type="InterPro" id="IPR004853">
    <property type="entry name" value="Sugar_P_trans_dom"/>
</dbReference>
<keyword evidence="3 5" id="KW-1133">Transmembrane helix</keyword>
<dbReference type="Proteomes" id="UP000660262">
    <property type="component" value="Unassembled WGS sequence"/>
</dbReference>
<feature type="transmembrane region" description="Helical" evidence="5">
    <location>
        <begin position="125"/>
        <end position="143"/>
    </location>
</feature>
<keyword evidence="8" id="KW-1185">Reference proteome</keyword>
<reference evidence="7" key="1">
    <citation type="submission" date="2020-10" db="EMBL/GenBank/DDBJ databases">
        <title>Unveiling of a novel bifunctional photoreceptor, Dualchrome1, isolated from a cosmopolitan green alga.</title>
        <authorList>
            <person name="Suzuki S."/>
            <person name="Kawachi M."/>
        </authorList>
    </citation>
    <scope>NUCLEOTIDE SEQUENCE</scope>
    <source>
        <strain evidence="7">NIES 2893</strain>
    </source>
</reference>
<dbReference type="GO" id="GO:0016020">
    <property type="term" value="C:membrane"/>
    <property type="evidence" value="ECO:0007669"/>
    <property type="project" value="UniProtKB-SubCell"/>
</dbReference>
<evidence type="ECO:0000259" key="6">
    <source>
        <dbReference type="Pfam" id="PF03151"/>
    </source>
</evidence>
<feature type="transmembrane region" description="Helical" evidence="5">
    <location>
        <begin position="274"/>
        <end position="294"/>
    </location>
</feature>
<evidence type="ECO:0000313" key="7">
    <source>
        <dbReference type="EMBL" id="GHP11363.1"/>
    </source>
</evidence>
<name>A0A830HXA0_9CHLO</name>
<evidence type="ECO:0000256" key="1">
    <source>
        <dbReference type="ARBA" id="ARBA00004141"/>
    </source>
</evidence>
<comment type="caution">
    <text evidence="7">The sequence shown here is derived from an EMBL/GenBank/DDBJ whole genome shotgun (WGS) entry which is preliminary data.</text>
</comment>
<feature type="transmembrane region" description="Helical" evidence="5">
    <location>
        <begin position="12"/>
        <end position="29"/>
    </location>
</feature>
<feature type="transmembrane region" description="Helical" evidence="5">
    <location>
        <begin position="150"/>
        <end position="170"/>
    </location>
</feature>
<dbReference type="OrthoDB" id="6418713at2759"/>
<dbReference type="AlphaFoldDB" id="A0A830HXA0"/>
<gene>
    <name evidence="7" type="ORF">PPROV_001009100</name>
</gene>
<comment type="subcellular location">
    <subcellularLocation>
        <location evidence="1">Membrane</location>
        <topology evidence="1">Multi-pass membrane protein</topology>
    </subcellularLocation>
</comment>
<proteinExistence type="predicted"/>
<sequence>MSSGGGGAGAGGVRQYGLILAWVLAWWFASNTLTLLNRHILVVLRFHHPIIVASLGMFGTFVFSSLKRRYAAASSSAGGDGDPNYRKSPSLSREFIIKNVLPISFAAGLCLSIAQIPYFYMSVSLIQMLKSIVPLFSMVLGVLVGVEKLILTKGLAILVICLGALVAGMGEVSFSYVGFFILVSDMICFTTSQALTQRLLQQSSVPISSVDLLYYVTPGTLSVMAVGILIIDGPKLGSVVSTMLSDPFPFLAATALGAACNVTATEVVRLTSALIRSVLAQLKTILLVIASVFINGDIVTGTHCFGYSICIAGMLWYAHPTAHKPRGSSLPK</sequence>
<evidence type="ECO:0000313" key="8">
    <source>
        <dbReference type="Proteomes" id="UP000660262"/>
    </source>
</evidence>
<feature type="transmembrane region" description="Helical" evidence="5">
    <location>
        <begin position="300"/>
        <end position="318"/>
    </location>
</feature>
<protein>
    <recommendedName>
        <fullName evidence="6">Sugar phosphate transporter domain-containing protein</fullName>
    </recommendedName>
</protein>
<dbReference type="EMBL" id="BNJQ01000034">
    <property type="protein sequence ID" value="GHP11363.1"/>
    <property type="molecule type" value="Genomic_DNA"/>
</dbReference>
<accession>A0A830HXA0</accession>
<feature type="transmembrane region" description="Helical" evidence="5">
    <location>
        <begin position="212"/>
        <end position="231"/>
    </location>
</feature>
<keyword evidence="2 5" id="KW-0812">Transmembrane</keyword>
<dbReference type="InterPro" id="IPR050186">
    <property type="entry name" value="TPT_transporter"/>
</dbReference>